<dbReference type="Gene3D" id="1.10.10.10">
    <property type="entry name" value="Winged helix-like DNA-binding domain superfamily/Winged helix DNA-binding domain"/>
    <property type="match status" value="1"/>
</dbReference>
<gene>
    <name evidence="2" type="ORF">HGA15_00250</name>
</gene>
<accession>A0A846Y9V9</accession>
<proteinExistence type="predicted"/>
<dbReference type="PANTHER" id="PTHR39515:SF2">
    <property type="entry name" value="HTH-TYPE TRANSCRIPTIONAL REGULATOR RV0880"/>
    <property type="match status" value="1"/>
</dbReference>
<dbReference type="Proteomes" id="UP000570678">
    <property type="component" value="Unassembled WGS sequence"/>
</dbReference>
<evidence type="ECO:0000259" key="1">
    <source>
        <dbReference type="PROSITE" id="PS50995"/>
    </source>
</evidence>
<keyword evidence="3" id="KW-1185">Reference proteome</keyword>
<dbReference type="AlphaFoldDB" id="A0A846Y9V9"/>
<dbReference type="PANTHER" id="PTHR39515">
    <property type="entry name" value="CONSERVED PROTEIN"/>
    <property type="match status" value="1"/>
</dbReference>
<dbReference type="Pfam" id="PF01047">
    <property type="entry name" value="MarR"/>
    <property type="match status" value="1"/>
</dbReference>
<dbReference type="GO" id="GO:0003700">
    <property type="term" value="F:DNA-binding transcription factor activity"/>
    <property type="evidence" value="ECO:0007669"/>
    <property type="project" value="InterPro"/>
</dbReference>
<dbReference type="PROSITE" id="PS50995">
    <property type="entry name" value="HTH_MARR_2"/>
    <property type="match status" value="1"/>
</dbReference>
<dbReference type="SMART" id="SM00347">
    <property type="entry name" value="HTH_MARR"/>
    <property type="match status" value="1"/>
</dbReference>
<reference evidence="2 3" key="1">
    <citation type="submission" date="2020-04" db="EMBL/GenBank/DDBJ databases">
        <title>MicrobeNet Type strains.</title>
        <authorList>
            <person name="Nicholson A.C."/>
        </authorList>
    </citation>
    <scope>NUCLEOTIDE SEQUENCE [LARGE SCALE GENOMIC DNA]</scope>
    <source>
        <strain evidence="2 3">JCM 3332</strain>
    </source>
</reference>
<evidence type="ECO:0000313" key="2">
    <source>
        <dbReference type="EMBL" id="NKY54612.1"/>
    </source>
</evidence>
<protein>
    <submittedName>
        <fullName evidence="2">MarR family transcriptional regulator</fullName>
    </submittedName>
</protein>
<dbReference type="SUPFAM" id="SSF46785">
    <property type="entry name" value="Winged helix' DNA-binding domain"/>
    <property type="match status" value="1"/>
</dbReference>
<dbReference type="InterPro" id="IPR036390">
    <property type="entry name" value="WH_DNA-bd_sf"/>
</dbReference>
<sequence>MDLVEFETMIFSRFSTASRHRGEPVLDRSAYLLLSRIDAERPMSINELSGALGLNPSTLTRQASAAVRAGILQRTPDPAGGLARKYELTDRGRQRLAEQRRAHREFVAEVLQDWNSDDVTAFAAYLCRFNSDVENRQGVAWPRRAPR</sequence>
<organism evidence="2 3">
    <name type="scientific">Nocardia flavorosea</name>
    <dbReference type="NCBI Taxonomy" id="53429"/>
    <lineage>
        <taxon>Bacteria</taxon>
        <taxon>Bacillati</taxon>
        <taxon>Actinomycetota</taxon>
        <taxon>Actinomycetes</taxon>
        <taxon>Mycobacteriales</taxon>
        <taxon>Nocardiaceae</taxon>
        <taxon>Nocardia</taxon>
    </lineage>
</organism>
<dbReference type="InterPro" id="IPR000835">
    <property type="entry name" value="HTH_MarR-typ"/>
</dbReference>
<dbReference type="EMBL" id="JAAXOT010000001">
    <property type="protein sequence ID" value="NKY54612.1"/>
    <property type="molecule type" value="Genomic_DNA"/>
</dbReference>
<comment type="caution">
    <text evidence="2">The sequence shown here is derived from an EMBL/GenBank/DDBJ whole genome shotgun (WGS) entry which is preliminary data.</text>
</comment>
<feature type="domain" description="HTH marR-type" evidence="1">
    <location>
        <begin position="1"/>
        <end position="131"/>
    </location>
</feature>
<name>A0A846Y9V9_9NOCA</name>
<dbReference type="InterPro" id="IPR052526">
    <property type="entry name" value="HTH-type_Bedaq_tolerance"/>
</dbReference>
<dbReference type="InterPro" id="IPR036388">
    <property type="entry name" value="WH-like_DNA-bd_sf"/>
</dbReference>
<evidence type="ECO:0000313" key="3">
    <source>
        <dbReference type="Proteomes" id="UP000570678"/>
    </source>
</evidence>